<dbReference type="GO" id="GO:0022857">
    <property type="term" value="F:transmembrane transporter activity"/>
    <property type="evidence" value="ECO:0007669"/>
    <property type="project" value="InterPro"/>
</dbReference>
<dbReference type="PANTHER" id="PTHR48020">
    <property type="entry name" value="PROTON MYO-INOSITOL COTRANSPORTER"/>
    <property type="match status" value="1"/>
</dbReference>
<comment type="subcellular location">
    <subcellularLocation>
        <location evidence="1">Membrane</location>
        <topology evidence="1">Multi-pass membrane protein</topology>
    </subcellularLocation>
</comment>
<feature type="transmembrane region" description="Helical" evidence="7">
    <location>
        <begin position="406"/>
        <end position="424"/>
    </location>
</feature>
<feature type="transmembrane region" description="Helical" evidence="7">
    <location>
        <begin position="279"/>
        <end position="300"/>
    </location>
</feature>
<dbReference type="SUPFAM" id="SSF103473">
    <property type="entry name" value="MFS general substrate transporter"/>
    <property type="match status" value="1"/>
</dbReference>
<feature type="transmembrane region" description="Helical" evidence="7">
    <location>
        <begin position="244"/>
        <end position="267"/>
    </location>
</feature>
<dbReference type="KEGG" id="boz:DBV39_05060"/>
<dbReference type="NCBIfam" id="TIGR00879">
    <property type="entry name" value="SP"/>
    <property type="match status" value="1"/>
</dbReference>
<dbReference type="GO" id="GO:0016020">
    <property type="term" value="C:membrane"/>
    <property type="evidence" value="ECO:0007669"/>
    <property type="project" value="UniProtKB-SubCell"/>
</dbReference>
<evidence type="ECO:0000256" key="5">
    <source>
        <dbReference type="ARBA" id="ARBA00023136"/>
    </source>
</evidence>
<name>A0A2R4XPC3_9BURK</name>
<sequence>MSNIVLRIAALVLCFGILFGFGMTSLTGVLDALAERFELDTAAQEILVSILVICCFIGAILAGPLSSRYGRRVCMLFAAALMILCYVLILGEPTYTGLLVARCGLGLGIGLSSMVVPMYAAEVTVARHRGAVVALFQLAITAGILIAYSVSFLFALTWPWTHVLGVGVVFAVAALLLARALPESPHWLAAVGQSKKARQVASSLGLHTELPELDESAQAHRDTEALTTTRPAPASASRRSIVSVLALCGGLFVLQNLSGIDGILYYAPHIFQTMGFDAGKAALGATLGLGLVNFLATLVALKYVDTAGRRPLLLYGAALMSIGMGMVTLASLYQWSWMGLAGLCLFIMAFAISLGPLPYVMMSELFPTAFREKGIAAASSISWLFNALIAFTFLTVVQWISLTGVLLFFLGVCLLSWLIAYLYLPETRGTSLERIEANVISGKRLRDLGRNE</sequence>
<evidence type="ECO:0000256" key="1">
    <source>
        <dbReference type="ARBA" id="ARBA00004141"/>
    </source>
</evidence>
<keyword evidence="10" id="KW-1185">Reference proteome</keyword>
<keyword evidence="2 6" id="KW-0813">Transport</keyword>
<dbReference type="Gene3D" id="1.20.1250.20">
    <property type="entry name" value="MFS general substrate transporter like domains"/>
    <property type="match status" value="1"/>
</dbReference>
<keyword evidence="4 7" id="KW-1133">Transmembrane helix</keyword>
<dbReference type="PROSITE" id="PS50850">
    <property type="entry name" value="MFS"/>
    <property type="match status" value="1"/>
</dbReference>
<dbReference type="InterPro" id="IPR036259">
    <property type="entry name" value="MFS_trans_sf"/>
</dbReference>
<evidence type="ECO:0000256" key="7">
    <source>
        <dbReference type="SAM" id="Phobius"/>
    </source>
</evidence>
<dbReference type="InterPro" id="IPR050814">
    <property type="entry name" value="Myo-inositol_Transporter"/>
</dbReference>
<dbReference type="Proteomes" id="UP000244571">
    <property type="component" value="Chromosome"/>
</dbReference>
<accession>A0A2R4XPC3</accession>
<dbReference type="PANTHER" id="PTHR48020:SF12">
    <property type="entry name" value="PROTON MYO-INOSITOL COTRANSPORTER"/>
    <property type="match status" value="1"/>
</dbReference>
<dbReference type="EMBL" id="CP028901">
    <property type="protein sequence ID" value="AWB35640.1"/>
    <property type="molecule type" value="Genomic_DNA"/>
</dbReference>
<dbReference type="PRINTS" id="PR00171">
    <property type="entry name" value="SUGRTRNSPORT"/>
</dbReference>
<organism evidence="9 10">
    <name type="scientific">Orrella marina</name>
    <dbReference type="NCBI Taxonomy" id="2163011"/>
    <lineage>
        <taxon>Bacteria</taxon>
        <taxon>Pseudomonadati</taxon>
        <taxon>Pseudomonadota</taxon>
        <taxon>Betaproteobacteria</taxon>
        <taxon>Burkholderiales</taxon>
        <taxon>Alcaligenaceae</taxon>
        <taxon>Orrella</taxon>
    </lineage>
</organism>
<feature type="transmembrane region" description="Helical" evidence="7">
    <location>
        <begin position="132"/>
        <end position="154"/>
    </location>
</feature>
<evidence type="ECO:0000256" key="4">
    <source>
        <dbReference type="ARBA" id="ARBA00022989"/>
    </source>
</evidence>
<feature type="transmembrane region" description="Helical" evidence="7">
    <location>
        <begin position="46"/>
        <end position="66"/>
    </location>
</feature>
<evidence type="ECO:0000313" key="9">
    <source>
        <dbReference type="EMBL" id="AWB35640.1"/>
    </source>
</evidence>
<dbReference type="OrthoDB" id="183263at2"/>
<dbReference type="InterPro" id="IPR020846">
    <property type="entry name" value="MFS_dom"/>
</dbReference>
<evidence type="ECO:0000256" key="6">
    <source>
        <dbReference type="RuleBase" id="RU003346"/>
    </source>
</evidence>
<evidence type="ECO:0000256" key="2">
    <source>
        <dbReference type="ARBA" id="ARBA00022448"/>
    </source>
</evidence>
<gene>
    <name evidence="9" type="ORF">DBV39_05060</name>
</gene>
<dbReference type="RefSeq" id="WP_108623096.1">
    <property type="nucleotide sequence ID" value="NZ_CP028901.1"/>
</dbReference>
<dbReference type="InterPro" id="IPR005828">
    <property type="entry name" value="MFS_sugar_transport-like"/>
</dbReference>
<dbReference type="InterPro" id="IPR003663">
    <property type="entry name" value="Sugar/inositol_transpt"/>
</dbReference>
<protein>
    <submittedName>
        <fullName evidence="9">MFS transporter</fullName>
    </submittedName>
</protein>
<feature type="transmembrane region" description="Helical" evidence="7">
    <location>
        <begin position="73"/>
        <end position="91"/>
    </location>
</feature>
<feature type="transmembrane region" description="Helical" evidence="7">
    <location>
        <begin position="312"/>
        <end position="333"/>
    </location>
</feature>
<dbReference type="Pfam" id="PF00083">
    <property type="entry name" value="Sugar_tr"/>
    <property type="match status" value="1"/>
</dbReference>
<feature type="transmembrane region" description="Helical" evidence="7">
    <location>
        <begin position="97"/>
        <end position="120"/>
    </location>
</feature>
<keyword evidence="5 7" id="KW-0472">Membrane</keyword>
<reference evidence="9 10" key="1">
    <citation type="submission" date="2018-04" db="EMBL/GenBank/DDBJ databases">
        <title>Bordetella sp. HZ20 isolated from seawater.</title>
        <authorList>
            <person name="Sun C."/>
        </authorList>
    </citation>
    <scope>NUCLEOTIDE SEQUENCE [LARGE SCALE GENOMIC DNA]</scope>
    <source>
        <strain evidence="9 10">HZ20</strain>
    </source>
</reference>
<evidence type="ECO:0000259" key="8">
    <source>
        <dbReference type="PROSITE" id="PS50850"/>
    </source>
</evidence>
<evidence type="ECO:0000256" key="3">
    <source>
        <dbReference type="ARBA" id="ARBA00022692"/>
    </source>
</evidence>
<keyword evidence="3 7" id="KW-0812">Transmembrane</keyword>
<feature type="transmembrane region" description="Helical" evidence="7">
    <location>
        <begin position="160"/>
        <end position="178"/>
    </location>
</feature>
<proteinExistence type="inferred from homology"/>
<evidence type="ECO:0000313" key="10">
    <source>
        <dbReference type="Proteomes" id="UP000244571"/>
    </source>
</evidence>
<feature type="transmembrane region" description="Helical" evidence="7">
    <location>
        <begin position="381"/>
        <end position="400"/>
    </location>
</feature>
<feature type="domain" description="Major facilitator superfamily (MFS) profile" evidence="8">
    <location>
        <begin position="8"/>
        <end position="428"/>
    </location>
</feature>
<dbReference type="AlphaFoldDB" id="A0A2R4XPC3"/>
<comment type="similarity">
    <text evidence="6">Belongs to the major facilitator superfamily. Sugar transporter (TC 2.A.1.1) family.</text>
</comment>
<feature type="transmembrane region" description="Helical" evidence="7">
    <location>
        <begin position="339"/>
        <end position="360"/>
    </location>
</feature>